<proteinExistence type="predicted"/>
<dbReference type="InterPro" id="IPR029058">
    <property type="entry name" value="AB_hydrolase_fold"/>
</dbReference>
<feature type="domain" description="AB hydrolase-1" evidence="1">
    <location>
        <begin position="49"/>
        <end position="229"/>
    </location>
</feature>
<keyword evidence="3" id="KW-1185">Reference proteome</keyword>
<dbReference type="GO" id="GO:0016787">
    <property type="term" value="F:hydrolase activity"/>
    <property type="evidence" value="ECO:0007669"/>
    <property type="project" value="UniProtKB-KW"/>
</dbReference>
<dbReference type="RefSeq" id="WP_244353205.1">
    <property type="nucleotide sequence ID" value="NZ_JAFIRA010000075.1"/>
</dbReference>
<dbReference type="EMBL" id="JAFIRA010000075">
    <property type="protein sequence ID" value="MCJ2544534.1"/>
    <property type="molecule type" value="Genomic_DNA"/>
</dbReference>
<comment type="caution">
    <text evidence="2">The sequence shown here is derived from an EMBL/GenBank/DDBJ whole genome shotgun (WGS) entry which is preliminary data.</text>
</comment>
<gene>
    <name evidence="2" type="ORF">JX360_16750</name>
</gene>
<dbReference type="SUPFAM" id="SSF53474">
    <property type="entry name" value="alpha/beta-Hydrolases"/>
    <property type="match status" value="1"/>
</dbReference>
<sequence length="256" mass="29080">MSLTLASKKSFDALFLSVSPHLKLFDQPLLKSLAKFYSIAHWEYVQTEDEPSSLDPALTLLYDYVKTFDHPIHLMGHGLSGLLALLFSHHYPQRVRSLTLLAVGGQPGITWHAHYYAQRHLFPCSREQLLAKTAQSLLASSEQWRIRSLALALRQELDTSPIPHSLLGIAAFPPNSTPVPMLVCGSADDSIVDPTALKSWQNFLKPIDQIWFCPDGRHFFHYFYPKLVALKVLDFWEKWERSSAQIQATIQDKLAK</sequence>
<dbReference type="Pfam" id="PF12697">
    <property type="entry name" value="Abhydrolase_6"/>
    <property type="match status" value="1"/>
</dbReference>
<keyword evidence="2" id="KW-0378">Hydrolase</keyword>
<dbReference type="Gene3D" id="3.40.50.1820">
    <property type="entry name" value="alpha/beta hydrolase"/>
    <property type="match status" value="1"/>
</dbReference>
<evidence type="ECO:0000259" key="1">
    <source>
        <dbReference type="Pfam" id="PF12697"/>
    </source>
</evidence>
<dbReference type="InterPro" id="IPR000073">
    <property type="entry name" value="AB_hydrolase_1"/>
</dbReference>
<dbReference type="Proteomes" id="UP000830835">
    <property type="component" value="Unassembled WGS sequence"/>
</dbReference>
<evidence type="ECO:0000313" key="3">
    <source>
        <dbReference type="Proteomes" id="UP000830835"/>
    </source>
</evidence>
<reference evidence="2" key="1">
    <citation type="submission" date="2021-02" db="EMBL/GenBank/DDBJ databases">
        <title>The CRISPR/cas machinery reduction and long-range gene transfer in the hot spring cyanobacterium Synechococcus.</title>
        <authorList>
            <person name="Dvorak P."/>
            <person name="Jahodarova E."/>
            <person name="Hasler P."/>
            <person name="Poulickova A."/>
        </authorList>
    </citation>
    <scope>NUCLEOTIDE SEQUENCE</scope>
    <source>
        <strain evidence="2">Rupite</strain>
    </source>
</reference>
<evidence type="ECO:0000313" key="2">
    <source>
        <dbReference type="EMBL" id="MCJ2544534.1"/>
    </source>
</evidence>
<protein>
    <submittedName>
        <fullName evidence="2">Alpha/beta hydrolase</fullName>
    </submittedName>
</protein>
<organism evidence="2 3">
    <name type="scientific">Thermostichus vulcanus str. 'Rupite'</name>
    <dbReference type="NCBI Taxonomy" id="2813851"/>
    <lineage>
        <taxon>Bacteria</taxon>
        <taxon>Bacillati</taxon>
        <taxon>Cyanobacteriota</taxon>
        <taxon>Cyanophyceae</taxon>
        <taxon>Thermostichales</taxon>
        <taxon>Thermostichaceae</taxon>
        <taxon>Thermostichus</taxon>
    </lineage>
</organism>
<accession>A0ABT0CFH0</accession>
<name>A0ABT0CFH0_THEVL</name>